<reference evidence="1 2" key="1">
    <citation type="submission" date="2020-08" db="EMBL/GenBank/DDBJ databases">
        <title>Functional genomics of gut bacteria from endangered species of beetles.</title>
        <authorList>
            <person name="Carlos-Shanley C."/>
        </authorList>
    </citation>
    <scope>NUCLEOTIDE SEQUENCE [LARGE SCALE GENOMIC DNA]</scope>
    <source>
        <strain evidence="1 2">S00123</strain>
    </source>
</reference>
<organism evidence="1 2">
    <name type="scientific">Brevundimonas bullata</name>
    <dbReference type="NCBI Taxonomy" id="13160"/>
    <lineage>
        <taxon>Bacteria</taxon>
        <taxon>Pseudomonadati</taxon>
        <taxon>Pseudomonadota</taxon>
        <taxon>Alphaproteobacteria</taxon>
        <taxon>Caulobacterales</taxon>
        <taxon>Caulobacteraceae</taxon>
        <taxon>Brevundimonas</taxon>
    </lineage>
</organism>
<evidence type="ECO:0000313" key="1">
    <source>
        <dbReference type="EMBL" id="MBB4797382.1"/>
    </source>
</evidence>
<protein>
    <submittedName>
        <fullName evidence="1">Uncharacterized protein</fullName>
    </submittedName>
</protein>
<dbReference type="Proteomes" id="UP000539957">
    <property type="component" value="Unassembled WGS sequence"/>
</dbReference>
<proteinExistence type="predicted"/>
<sequence length="39" mass="4149">MPTVELAGIRAAASWADMIFDCRAALRTRDIGNLTAAAQ</sequence>
<keyword evidence="2" id="KW-1185">Reference proteome</keyword>
<name>A0A7W7INH2_9CAUL</name>
<gene>
    <name evidence="1" type="ORF">HNP32_001106</name>
</gene>
<comment type="caution">
    <text evidence="1">The sequence shown here is derived from an EMBL/GenBank/DDBJ whole genome shotgun (WGS) entry which is preliminary data.</text>
</comment>
<evidence type="ECO:0000313" key="2">
    <source>
        <dbReference type="Proteomes" id="UP000539957"/>
    </source>
</evidence>
<accession>A0A7W7INH2</accession>
<dbReference type="EMBL" id="JACHKY010000002">
    <property type="protein sequence ID" value="MBB4797382.1"/>
    <property type="molecule type" value="Genomic_DNA"/>
</dbReference>
<dbReference type="AlphaFoldDB" id="A0A7W7INH2"/>